<organism evidence="1 2">
    <name type="scientific">Streptomyces toxytricini</name>
    <name type="common">Actinomyces toxytricini</name>
    <dbReference type="NCBI Taxonomy" id="67369"/>
    <lineage>
        <taxon>Bacteria</taxon>
        <taxon>Bacillati</taxon>
        <taxon>Actinomycetota</taxon>
        <taxon>Actinomycetes</taxon>
        <taxon>Kitasatosporales</taxon>
        <taxon>Streptomycetaceae</taxon>
        <taxon>Streptomyces</taxon>
    </lineage>
</organism>
<evidence type="ECO:0000313" key="2">
    <source>
        <dbReference type="Proteomes" id="UP001617351"/>
    </source>
</evidence>
<dbReference type="RefSeq" id="WP_402387696.1">
    <property type="nucleotide sequence ID" value="NZ_JBIUYY010000023.1"/>
</dbReference>
<protein>
    <submittedName>
        <fullName evidence="1">Uncharacterized protein</fullName>
    </submittedName>
</protein>
<dbReference type="Proteomes" id="UP001617351">
    <property type="component" value="Unassembled WGS sequence"/>
</dbReference>
<accession>A0ABW8EVD0</accession>
<dbReference type="EMBL" id="JBIUYY010000023">
    <property type="protein sequence ID" value="MFJ2825846.1"/>
    <property type="molecule type" value="Genomic_DNA"/>
</dbReference>
<proteinExistence type="predicted"/>
<sequence length="66" mass="7062">MLSLTAGDTERPSLLAYIHGLRFIQIKRFDTDAALTATGLLHAGHSWAAVHVFAPPHLAGLRQAAS</sequence>
<evidence type="ECO:0000313" key="1">
    <source>
        <dbReference type="EMBL" id="MFJ2825846.1"/>
    </source>
</evidence>
<reference evidence="1 2" key="1">
    <citation type="submission" date="2024-10" db="EMBL/GenBank/DDBJ databases">
        <title>The Natural Products Discovery Center: Release of the First 8490 Sequenced Strains for Exploring Actinobacteria Biosynthetic Diversity.</title>
        <authorList>
            <person name="Kalkreuter E."/>
            <person name="Kautsar S.A."/>
            <person name="Yang D."/>
            <person name="Bader C.D."/>
            <person name="Teijaro C.N."/>
            <person name="Fluegel L."/>
            <person name="Davis C.M."/>
            <person name="Simpson J.R."/>
            <person name="Lauterbach L."/>
            <person name="Steele A.D."/>
            <person name="Gui C."/>
            <person name="Meng S."/>
            <person name="Li G."/>
            <person name="Viehrig K."/>
            <person name="Ye F."/>
            <person name="Su P."/>
            <person name="Kiefer A.F."/>
            <person name="Nichols A."/>
            <person name="Cepeda A.J."/>
            <person name="Yan W."/>
            <person name="Fan B."/>
            <person name="Jiang Y."/>
            <person name="Adhikari A."/>
            <person name="Zheng C.-J."/>
            <person name="Schuster L."/>
            <person name="Cowan T.M."/>
            <person name="Smanski M.J."/>
            <person name="Chevrette M.G."/>
            <person name="De Carvalho L.P.S."/>
            <person name="Shen B."/>
        </authorList>
    </citation>
    <scope>NUCLEOTIDE SEQUENCE [LARGE SCALE GENOMIC DNA]</scope>
    <source>
        <strain evidence="1 2">NPDC087220</strain>
    </source>
</reference>
<name>A0ABW8EVD0_STRT5</name>
<keyword evidence="2" id="KW-1185">Reference proteome</keyword>
<comment type="caution">
    <text evidence="1">The sequence shown here is derived from an EMBL/GenBank/DDBJ whole genome shotgun (WGS) entry which is preliminary data.</text>
</comment>
<gene>
    <name evidence="1" type="ORF">ACIO7M_32755</name>
</gene>